<accession>A0ABU3NY96</accession>
<name>A0ABU3NY96_9FIRM</name>
<comment type="cofactor">
    <cofactor evidence="1">
        <name>Mg(2+)</name>
        <dbReference type="ChEBI" id="CHEBI:18420"/>
    </cofactor>
</comment>
<keyword evidence="5" id="KW-0119">Carbohydrate metabolism</keyword>
<dbReference type="EMBL" id="JAUOZS010000001">
    <property type="protein sequence ID" value="MDT8901771.1"/>
    <property type="molecule type" value="Genomic_DNA"/>
</dbReference>
<dbReference type="Gene3D" id="3.20.20.370">
    <property type="entry name" value="Glycoside hydrolase/deacetylase"/>
    <property type="match status" value="1"/>
</dbReference>
<dbReference type="PANTHER" id="PTHR31609">
    <property type="entry name" value="YDJC DEACETYLASE FAMILY MEMBER"/>
    <property type="match status" value="1"/>
</dbReference>
<keyword evidence="2" id="KW-0479">Metal-binding</keyword>
<evidence type="ECO:0000256" key="3">
    <source>
        <dbReference type="ARBA" id="ARBA00022801"/>
    </source>
</evidence>
<evidence type="ECO:0000256" key="1">
    <source>
        <dbReference type="ARBA" id="ARBA00001946"/>
    </source>
</evidence>
<dbReference type="Proteomes" id="UP001254848">
    <property type="component" value="Unassembled WGS sequence"/>
</dbReference>
<organism evidence="6 7">
    <name type="scientific">Anaeroselena agilis</name>
    <dbReference type="NCBI Taxonomy" id="3063788"/>
    <lineage>
        <taxon>Bacteria</taxon>
        <taxon>Bacillati</taxon>
        <taxon>Bacillota</taxon>
        <taxon>Negativicutes</taxon>
        <taxon>Acetonemataceae</taxon>
        <taxon>Anaeroselena</taxon>
    </lineage>
</organism>
<dbReference type="InterPro" id="IPR011330">
    <property type="entry name" value="Glyco_hydro/deAcase_b/a-brl"/>
</dbReference>
<dbReference type="NCBIfam" id="TIGR03473">
    <property type="entry name" value="HpnK"/>
    <property type="match status" value="1"/>
</dbReference>
<sequence>MKQLIVNADDFGLHPAVNRAVIAGHTGGCITSTSIMPGAAAFADAALLAGNHPSLGIGVHLTLVGERPVTDPAAIPTLVDSDGRFPGQYPAFLARYLRGRVNRDEIRAELTAQIAKTAAAGIAITHLDSHQHLHVLPGIIDIVLDLAAEFGIKALRIPAEPRFFSGGYPYTAGRFLGRFGLSSLASLARGKARRRGIAVPDHFFGMLAGGNMRQQYLLAILDRLSDGVSEIMVHPGDDDAALGALYGWGYRWRDELAALTGDETLRRLEANGIRLISFRELGP</sequence>
<dbReference type="SUPFAM" id="SSF88713">
    <property type="entry name" value="Glycoside hydrolase/deacetylase"/>
    <property type="match status" value="1"/>
</dbReference>
<protein>
    <submittedName>
        <fullName evidence="6">Hopanoid biosynthesis-associated protein HpnK</fullName>
    </submittedName>
</protein>
<reference evidence="6 7" key="1">
    <citation type="submission" date="2023-07" db="EMBL/GenBank/DDBJ databases">
        <title>The novel representative of Negativicutes class, Anaeroselena agilis gen. nov. sp. nov.</title>
        <authorList>
            <person name="Prokofeva M.I."/>
            <person name="Elcheninov A.G."/>
            <person name="Klyukina A."/>
            <person name="Kublanov I.V."/>
            <person name="Frolov E.N."/>
            <person name="Podosokorskaya O.A."/>
        </authorList>
    </citation>
    <scope>NUCLEOTIDE SEQUENCE [LARGE SCALE GENOMIC DNA]</scope>
    <source>
        <strain evidence="6 7">4137-cl</strain>
    </source>
</reference>
<keyword evidence="3" id="KW-0378">Hydrolase</keyword>
<dbReference type="InterPro" id="IPR006879">
    <property type="entry name" value="YdjC-like"/>
</dbReference>
<proteinExistence type="predicted"/>
<dbReference type="CDD" id="cd10808">
    <property type="entry name" value="YdjC"/>
    <property type="match status" value="1"/>
</dbReference>
<keyword evidence="4" id="KW-0460">Magnesium</keyword>
<keyword evidence="7" id="KW-1185">Reference proteome</keyword>
<gene>
    <name evidence="6" type="primary">hpnK</name>
    <name evidence="6" type="ORF">Q4T40_10990</name>
</gene>
<evidence type="ECO:0000313" key="6">
    <source>
        <dbReference type="EMBL" id="MDT8901771.1"/>
    </source>
</evidence>
<dbReference type="RefSeq" id="WP_413780273.1">
    <property type="nucleotide sequence ID" value="NZ_JAUOZS010000001.1"/>
</dbReference>
<evidence type="ECO:0000256" key="5">
    <source>
        <dbReference type="ARBA" id="ARBA00023277"/>
    </source>
</evidence>
<evidence type="ECO:0000256" key="2">
    <source>
        <dbReference type="ARBA" id="ARBA00022723"/>
    </source>
</evidence>
<dbReference type="Pfam" id="PF04794">
    <property type="entry name" value="YdjC"/>
    <property type="match status" value="1"/>
</dbReference>
<dbReference type="InterPro" id="IPR017836">
    <property type="entry name" value="Hopanoid_biosynth-assoc_HpnK"/>
</dbReference>
<evidence type="ECO:0000313" key="7">
    <source>
        <dbReference type="Proteomes" id="UP001254848"/>
    </source>
</evidence>
<evidence type="ECO:0000256" key="4">
    <source>
        <dbReference type="ARBA" id="ARBA00022842"/>
    </source>
</evidence>
<comment type="caution">
    <text evidence="6">The sequence shown here is derived from an EMBL/GenBank/DDBJ whole genome shotgun (WGS) entry which is preliminary data.</text>
</comment>
<dbReference type="PANTHER" id="PTHR31609:SF1">
    <property type="entry name" value="CARBOHYDRATE DEACETYLASE"/>
    <property type="match status" value="1"/>
</dbReference>